<evidence type="ECO:0000313" key="3">
    <source>
        <dbReference type="Proteomes" id="UP000245771"/>
    </source>
</evidence>
<feature type="compositionally biased region" description="Basic and acidic residues" evidence="1">
    <location>
        <begin position="72"/>
        <end position="83"/>
    </location>
</feature>
<dbReference type="RefSeq" id="XP_025355276.1">
    <property type="nucleotide sequence ID" value="XM_025497679.1"/>
</dbReference>
<dbReference type="EMBL" id="KZ819603">
    <property type="protein sequence ID" value="PWN34974.1"/>
    <property type="molecule type" value="Genomic_DNA"/>
</dbReference>
<dbReference type="Proteomes" id="UP000245771">
    <property type="component" value="Unassembled WGS sequence"/>
</dbReference>
<evidence type="ECO:0000313" key="2">
    <source>
        <dbReference type="EMBL" id="PWN34974.1"/>
    </source>
</evidence>
<protein>
    <submittedName>
        <fullName evidence="2">Uncharacterized protein</fullName>
    </submittedName>
</protein>
<feature type="compositionally biased region" description="Polar residues" evidence="1">
    <location>
        <begin position="212"/>
        <end position="221"/>
    </location>
</feature>
<reference evidence="2 3" key="1">
    <citation type="journal article" date="2018" name="Mol. Biol. Evol.">
        <title>Broad Genomic Sampling Reveals a Smut Pathogenic Ancestry of the Fungal Clade Ustilaginomycotina.</title>
        <authorList>
            <person name="Kijpornyongpan T."/>
            <person name="Mondo S.J."/>
            <person name="Barry K."/>
            <person name="Sandor L."/>
            <person name="Lee J."/>
            <person name="Lipzen A."/>
            <person name="Pangilinan J."/>
            <person name="LaButti K."/>
            <person name="Hainaut M."/>
            <person name="Henrissat B."/>
            <person name="Grigoriev I.V."/>
            <person name="Spatafora J.W."/>
            <person name="Aime M.C."/>
        </authorList>
    </citation>
    <scope>NUCLEOTIDE SEQUENCE [LARGE SCALE GENOMIC DNA]</scope>
    <source>
        <strain evidence="2 3">MCA 3882</strain>
    </source>
</reference>
<feature type="compositionally biased region" description="Polar residues" evidence="1">
    <location>
        <begin position="18"/>
        <end position="30"/>
    </location>
</feature>
<keyword evidence="3" id="KW-1185">Reference proteome</keyword>
<evidence type="ECO:0000256" key="1">
    <source>
        <dbReference type="SAM" id="MobiDB-lite"/>
    </source>
</evidence>
<accession>A0A316VCE6</accession>
<dbReference type="AlphaFoldDB" id="A0A316VCE6"/>
<feature type="compositionally biased region" description="Basic and acidic residues" evidence="1">
    <location>
        <begin position="96"/>
        <end position="107"/>
    </location>
</feature>
<feature type="compositionally biased region" description="Low complexity" evidence="1">
    <location>
        <begin position="163"/>
        <end position="178"/>
    </location>
</feature>
<dbReference type="InParanoid" id="A0A316VCE6"/>
<gene>
    <name evidence="2" type="ORF">FA14DRAFT_154407</name>
</gene>
<dbReference type="OrthoDB" id="10419929at2759"/>
<dbReference type="GeneID" id="37019460"/>
<name>A0A316VCE6_9BASI</name>
<proteinExistence type="predicted"/>
<sequence length="426" mass="47176">MSTNHTNTLLDPLEDGSSPHTPIKNSSRAGNGQDGQGYVLSPPPAPKASQRAYRLTNDERRMQDISQIARKLSFDDREDDKEKRGIRHARNACNRGNDRRDREDDGRPMNSIRFDGTYTFMDDIGESSMSRQPPKSAPRKPALASKMPGSPIRIHPAHLSPPQSLSSNSDTLQSSGSTLFDSPLSGEDDAKLGRKRARSIDEEDSEMMPLPDTQNFRSTHTSNHVDNFKYTLSSQRIHGAYTGSSSNQTLQNTLGESFDPFMKSSSNTPFLVQLQRTATHAGTNDTVQQSVPFIKQTHLLKHFQEHESSSSMHRSVSNASYLIRTPNELREAPSSKMVVAPRLKYNMAVRSIHHPKQSRRHDRSSSILANSKPLNFNAPSLCASFSNSNSPSPVLSNSALPNVFSSQPMDYFGTWSAASSPLTQAH</sequence>
<organism evidence="2 3">
    <name type="scientific">Meira miltonrushii</name>
    <dbReference type="NCBI Taxonomy" id="1280837"/>
    <lineage>
        <taxon>Eukaryota</taxon>
        <taxon>Fungi</taxon>
        <taxon>Dikarya</taxon>
        <taxon>Basidiomycota</taxon>
        <taxon>Ustilaginomycotina</taxon>
        <taxon>Exobasidiomycetes</taxon>
        <taxon>Exobasidiales</taxon>
        <taxon>Brachybasidiaceae</taxon>
        <taxon>Meira</taxon>
    </lineage>
</organism>
<feature type="region of interest" description="Disordered" evidence="1">
    <location>
        <begin position="1"/>
        <end position="221"/>
    </location>
</feature>